<evidence type="ECO:0000313" key="2">
    <source>
        <dbReference type="Proteomes" id="UP001145114"/>
    </source>
</evidence>
<dbReference type="EMBL" id="JAMZIH010004380">
    <property type="protein sequence ID" value="KAJ1676298.1"/>
    <property type="molecule type" value="Genomic_DNA"/>
</dbReference>
<name>A0ACC1HMA0_9FUNG</name>
<reference evidence="1" key="1">
    <citation type="submission" date="2022-06" db="EMBL/GenBank/DDBJ databases">
        <title>Phylogenomic reconstructions and comparative analyses of Kickxellomycotina fungi.</title>
        <authorList>
            <person name="Reynolds N.K."/>
            <person name="Stajich J.E."/>
            <person name="Barry K."/>
            <person name="Grigoriev I.V."/>
            <person name="Crous P."/>
            <person name="Smith M.E."/>
        </authorList>
    </citation>
    <scope>NUCLEOTIDE SEQUENCE</scope>
    <source>
        <strain evidence="1">RSA 2271</strain>
    </source>
</reference>
<sequence>MNADIFTEKMMEALKEGMEKTQEYGHSELTPLHIIAAISEQEDQYLQNILEKAGAKPLDFDRALNKALVRLPAQTPAPLQATPSMGFSKVINKAKEIMKSMKDKFVAVDTFLLACIEE</sequence>
<proteinExistence type="predicted"/>
<organism evidence="1 2">
    <name type="scientific">Spiromyces aspiralis</name>
    <dbReference type="NCBI Taxonomy" id="68401"/>
    <lineage>
        <taxon>Eukaryota</taxon>
        <taxon>Fungi</taxon>
        <taxon>Fungi incertae sedis</taxon>
        <taxon>Zoopagomycota</taxon>
        <taxon>Kickxellomycotina</taxon>
        <taxon>Kickxellomycetes</taxon>
        <taxon>Kickxellales</taxon>
        <taxon>Kickxellaceae</taxon>
        <taxon>Spiromyces</taxon>
    </lineage>
</organism>
<accession>A0ACC1HMA0</accession>
<feature type="non-terminal residue" evidence="1">
    <location>
        <position position="118"/>
    </location>
</feature>
<comment type="caution">
    <text evidence="1">The sequence shown here is derived from an EMBL/GenBank/DDBJ whole genome shotgun (WGS) entry which is preliminary data.</text>
</comment>
<protein>
    <submittedName>
        <fullName evidence="1">Uncharacterized protein</fullName>
    </submittedName>
</protein>
<evidence type="ECO:0000313" key="1">
    <source>
        <dbReference type="EMBL" id="KAJ1676298.1"/>
    </source>
</evidence>
<dbReference type="Proteomes" id="UP001145114">
    <property type="component" value="Unassembled WGS sequence"/>
</dbReference>
<gene>
    <name evidence="1" type="ORF">EV182_008470</name>
</gene>
<keyword evidence="2" id="KW-1185">Reference proteome</keyword>